<feature type="domain" description="Zn(2)-C6 fungal-type" evidence="9">
    <location>
        <begin position="18"/>
        <end position="48"/>
    </location>
</feature>
<keyword evidence="4" id="KW-0805">Transcription regulation</keyword>
<feature type="region of interest" description="Disordered" evidence="8">
    <location>
        <begin position="227"/>
        <end position="253"/>
    </location>
</feature>
<keyword evidence="7" id="KW-0539">Nucleus</keyword>
<evidence type="ECO:0000256" key="7">
    <source>
        <dbReference type="ARBA" id="ARBA00023242"/>
    </source>
</evidence>
<evidence type="ECO:0000256" key="5">
    <source>
        <dbReference type="ARBA" id="ARBA00023125"/>
    </source>
</evidence>
<evidence type="ECO:0000256" key="8">
    <source>
        <dbReference type="SAM" id="MobiDB-lite"/>
    </source>
</evidence>
<evidence type="ECO:0000256" key="6">
    <source>
        <dbReference type="ARBA" id="ARBA00023163"/>
    </source>
</evidence>
<evidence type="ECO:0000256" key="4">
    <source>
        <dbReference type="ARBA" id="ARBA00023015"/>
    </source>
</evidence>
<dbReference type="SUPFAM" id="SSF57701">
    <property type="entry name" value="Zn2/Cys6 DNA-binding domain"/>
    <property type="match status" value="1"/>
</dbReference>
<sequence>MEPPSPKHEPKRKHVTTACVACRESKVKCNGATPTCSNCQSKGKECRYQAREDKRKLSLRVAIELLFGRVQQLSQFINAQSLDIPSMPPDDQETLSGILRTLGLPQVTTFQDKADNENSTLQGSTAQWLDQRLEPPHPDAEAQGMNVPDMPNLEDSRGGSHPAVRSLLELANAADNMGNINQNPSSWDWNLATGAISQESVVHPDCIPTGPAGQPFLRNASSSPQLSVSMEMPSCRPSLDDDGVSTTQSVDDLGDKLSDRVGTLHIRPGGHIRFYGSTSNFNLLDTPAASVTMNVHRTIRSDGVEHLERLGLNKDVPTKIEQHLMNLYFTWQDPSFHTVDRTMFEEAGVVWLDKGEDTSYYSEALKNAM</sequence>
<reference evidence="10 11" key="1">
    <citation type="submission" date="2024-06" db="EMBL/GenBank/DDBJ databases">
        <title>Complete genome of Phlyctema vagabunda strain 19-DSS-EL-015.</title>
        <authorList>
            <person name="Fiorenzani C."/>
        </authorList>
    </citation>
    <scope>NUCLEOTIDE SEQUENCE [LARGE SCALE GENOMIC DNA]</scope>
    <source>
        <strain evidence="10 11">19-DSS-EL-015</strain>
    </source>
</reference>
<keyword evidence="6" id="KW-0804">Transcription</keyword>
<dbReference type="PROSITE" id="PS50048">
    <property type="entry name" value="ZN2_CY6_FUNGAL_2"/>
    <property type="match status" value="1"/>
</dbReference>
<evidence type="ECO:0000313" key="10">
    <source>
        <dbReference type="EMBL" id="KAL3417055.1"/>
    </source>
</evidence>
<dbReference type="InterPro" id="IPR051615">
    <property type="entry name" value="Transcr_Regulatory_Elem"/>
</dbReference>
<evidence type="ECO:0000256" key="1">
    <source>
        <dbReference type="ARBA" id="ARBA00004123"/>
    </source>
</evidence>
<keyword evidence="2" id="KW-0479">Metal-binding</keyword>
<evidence type="ECO:0000256" key="2">
    <source>
        <dbReference type="ARBA" id="ARBA00022723"/>
    </source>
</evidence>
<dbReference type="PROSITE" id="PS00463">
    <property type="entry name" value="ZN2_CY6_FUNGAL_1"/>
    <property type="match status" value="1"/>
</dbReference>
<dbReference type="EMBL" id="JBFCZG010000012">
    <property type="protein sequence ID" value="KAL3417055.1"/>
    <property type="molecule type" value="Genomic_DNA"/>
</dbReference>
<keyword evidence="5" id="KW-0238">DNA-binding</keyword>
<accession>A0ABR4P166</accession>
<evidence type="ECO:0000313" key="11">
    <source>
        <dbReference type="Proteomes" id="UP001629113"/>
    </source>
</evidence>
<organism evidence="10 11">
    <name type="scientific">Phlyctema vagabunda</name>
    <dbReference type="NCBI Taxonomy" id="108571"/>
    <lineage>
        <taxon>Eukaryota</taxon>
        <taxon>Fungi</taxon>
        <taxon>Dikarya</taxon>
        <taxon>Ascomycota</taxon>
        <taxon>Pezizomycotina</taxon>
        <taxon>Leotiomycetes</taxon>
        <taxon>Helotiales</taxon>
        <taxon>Dermateaceae</taxon>
        <taxon>Phlyctema</taxon>
    </lineage>
</organism>
<evidence type="ECO:0000259" key="9">
    <source>
        <dbReference type="PROSITE" id="PS50048"/>
    </source>
</evidence>
<dbReference type="Gene3D" id="4.10.240.10">
    <property type="entry name" value="Zn(2)-C6 fungal-type DNA-binding domain"/>
    <property type="match status" value="1"/>
</dbReference>
<protein>
    <recommendedName>
        <fullName evidence="9">Zn(2)-C6 fungal-type domain-containing protein</fullName>
    </recommendedName>
</protein>
<dbReference type="PANTHER" id="PTHR31313">
    <property type="entry name" value="TY1 ENHANCER ACTIVATOR"/>
    <property type="match status" value="1"/>
</dbReference>
<proteinExistence type="predicted"/>
<comment type="subcellular location">
    <subcellularLocation>
        <location evidence="1">Nucleus</location>
    </subcellularLocation>
</comment>
<gene>
    <name evidence="10" type="ORF">PVAG01_11478</name>
</gene>
<dbReference type="Pfam" id="PF00172">
    <property type="entry name" value="Zn_clus"/>
    <property type="match status" value="1"/>
</dbReference>
<comment type="caution">
    <text evidence="10">The sequence shown here is derived from an EMBL/GenBank/DDBJ whole genome shotgun (WGS) entry which is preliminary data.</text>
</comment>
<evidence type="ECO:0000256" key="3">
    <source>
        <dbReference type="ARBA" id="ARBA00022833"/>
    </source>
</evidence>
<dbReference type="SMART" id="SM00066">
    <property type="entry name" value="GAL4"/>
    <property type="match status" value="1"/>
</dbReference>
<dbReference type="CDD" id="cd00067">
    <property type="entry name" value="GAL4"/>
    <property type="match status" value="1"/>
</dbReference>
<name>A0ABR4P166_9HELO</name>
<dbReference type="InterPro" id="IPR001138">
    <property type="entry name" value="Zn2Cys6_DnaBD"/>
</dbReference>
<keyword evidence="11" id="KW-1185">Reference proteome</keyword>
<dbReference type="Proteomes" id="UP001629113">
    <property type="component" value="Unassembled WGS sequence"/>
</dbReference>
<dbReference type="InterPro" id="IPR036864">
    <property type="entry name" value="Zn2-C6_fun-type_DNA-bd_sf"/>
</dbReference>
<keyword evidence="3" id="KW-0862">Zinc</keyword>
<dbReference type="PANTHER" id="PTHR31313:SF77">
    <property type="entry name" value="ZN(II)2CYS6 TRANSCRIPTION FACTOR (EUROFUNG)"/>
    <property type="match status" value="1"/>
</dbReference>